<name>A0ABS2LCL7_9CELL</name>
<proteinExistence type="predicted"/>
<evidence type="ECO:0000313" key="1">
    <source>
        <dbReference type="EMBL" id="MBM7477539.1"/>
    </source>
</evidence>
<sequence>MEVVFRAETTSIPFSTAAGDGAGDGRGQCETFG</sequence>
<dbReference type="Proteomes" id="UP000698059">
    <property type="component" value="Unassembled WGS sequence"/>
</dbReference>
<gene>
    <name evidence="1" type="ORF">JOD49_000459</name>
</gene>
<organism evidence="1 2">
    <name type="scientific">Oerskovia jenensis</name>
    <dbReference type="NCBI Taxonomy" id="162169"/>
    <lineage>
        <taxon>Bacteria</taxon>
        <taxon>Bacillati</taxon>
        <taxon>Actinomycetota</taxon>
        <taxon>Actinomycetes</taxon>
        <taxon>Micrococcales</taxon>
        <taxon>Cellulomonadaceae</taxon>
        <taxon>Oerskovia</taxon>
    </lineage>
</organism>
<evidence type="ECO:0000313" key="2">
    <source>
        <dbReference type="Proteomes" id="UP000698059"/>
    </source>
</evidence>
<reference evidence="1 2" key="1">
    <citation type="submission" date="2021-01" db="EMBL/GenBank/DDBJ databases">
        <title>Sequencing the genomes of 1000 actinobacteria strains.</title>
        <authorList>
            <person name="Klenk H.-P."/>
        </authorList>
    </citation>
    <scope>NUCLEOTIDE SEQUENCE [LARGE SCALE GENOMIC DNA]</scope>
    <source>
        <strain evidence="1 2">DSM 46000</strain>
    </source>
</reference>
<comment type="caution">
    <text evidence="1">The sequence shown here is derived from an EMBL/GenBank/DDBJ whole genome shotgun (WGS) entry which is preliminary data.</text>
</comment>
<accession>A0ABS2LCL7</accession>
<protein>
    <submittedName>
        <fullName evidence="1">Uncharacterized protein</fullName>
    </submittedName>
</protein>
<keyword evidence="2" id="KW-1185">Reference proteome</keyword>
<dbReference type="EMBL" id="JAFBBO010000001">
    <property type="protein sequence ID" value="MBM7477539.1"/>
    <property type="molecule type" value="Genomic_DNA"/>
</dbReference>